<comment type="caution">
    <text evidence="2">The sequence shown here is derived from an EMBL/GenBank/DDBJ whole genome shotgun (WGS) entry which is preliminary data.</text>
</comment>
<reference evidence="2 3" key="1">
    <citation type="submission" date="2019-10" db="EMBL/GenBank/DDBJ databases">
        <title>Bacillus from the desert of Cuatro Cinegas, Coahuila.</title>
        <authorList>
            <person name="Olmedo-Alvarez G."/>
            <person name="Saldana S."/>
            <person name="Barcelo D."/>
        </authorList>
    </citation>
    <scope>NUCLEOTIDE SEQUENCE [LARGE SCALE GENOMIC DNA]</scope>
    <source>
        <strain evidence="2 3">CH155b_5T</strain>
    </source>
</reference>
<keyword evidence="1" id="KW-0812">Transmembrane</keyword>
<accession>A0A7V7V7N6</accession>
<feature type="transmembrane region" description="Helical" evidence="1">
    <location>
        <begin position="35"/>
        <end position="55"/>
    </location>
</feature>
<dbReference type="AlphaFoldDB" id="A0A7V7V7N6"/>
<feature type="transmembrane region" description="Helical" evidence="1">
    <location>
        <begin position="5"/>
        <end position="23"/>
    </location>
</feature>
<keyword evidence="1" id="KW-1133">Transmembrane helix</keyword>
<keyword evidence="1" id="KW-0472">Membrane</keyword>
<sequence>MKIDFLKVFIKSTILFVLAVVIADKFLDYTGIKTIIYALSLAISIPLASLGIDYIKYCLREKHV</sequence>
<evidence type="ECO:0000313" key="3">
    <source>
        <dbReference type="Proteomes" id="UP000470409"/>
    </source>
</evidence>
<dbReference type="Proteomes" id="UP000470409">
    <property type="component" value="Unassembled WGS sequence"/>
</dbReference>
<proteinExistence type="predicted"/>
<organism evidence="2 3">
    <name type="scientific">Bacillus luti</name>
    <dbReference type="NCBI Taxonomy" id="2026191"/>
    <lineage>
        <taxon>Bacteria</taxon>
        <taxon>Bacillati</taxon>
        <taxon>Bacillota</taxon>
        <taxon>Bacilli</taxon>
        <taxon>Bacillales</taxon>
        <taxon>Bacillaceae</taxon>
        <taxon>Bacillus</taxon>
        <taxon>Bacillus cereus group</taxon>
    </lineage>
</organism>
<name>A0A7V7V7N6_9BACI</name>
<evidence type="ECO:0000313" key="2">
    <source>
        <dbReference type="EMBL" id="KAB2444979.1"/>
    </source>
</evidence>
<gene>
    <name evidence="2" type="ORF">F8163_07285</name>
</gene>
<dbReference type="RefSeq" id="WP_151624986.1">
    <property type="nucleotide sequence ID" value="NZ_WBPG01000008.1"/>
</dbReference>
<dbReference type="EMBL" id="WBPG01000008">
    <property type="protein sequence ID" value="KAB2444979.1"/>
    <property type="molecule type" value="Genomic_DNA"/>
</dbReference>
<protein>
    <submittedName>
        <fullName evidence="2">ABC transporter permease</fullName>
    </submittedName>
</protein>
<evidence type="ECO:0000256" key="1">
    <source>
        <dbReference type="SAM" id="Phobius"/>
    </source>
</evidence>